<keyword evidence="2 5" id="KW-0689">Ribosomal protein</keyword>
<keyword evidence="5" id="KW-0699">rRNA-binding</keyword>
<dbReference type="Pfam" id="PF00467">
    <property type="entry name" value="KOW"/>
    <property type="match status" value="1"/>
</dbReference>
<feature type="domain" description="KOW" evidence="7">
    <location>
        <begin position="15"/>
        <end position="42"/>
    </location>
</feature>
<dbReference type="Pfam" id="PF17136">
    <property type="entry name" value="ribosomal_L24"/>
    <property type="match status" value="1"/>
</dbReference>
<dbReference type="PROSITE" id="PS01108">
    <property type="entry name" value="RIBOSOMAL_L24"/>
    <property type="match status" value="1"/>
</dbReference>
<dbReference type="SMART" id="SM00739">
    <property type="entry name" value="KOW"/>
    <property type="match status" value="1"/>
</dbReference>
<accession>A0A0H4T372</accession>
<evidence type="ECO:0000256" key="1">
    <source>
        <dbReference type="ARBA" id="ARBA00010618"/>
    </source>
</evidence>
<dbReference type="GO" id="GO:1990904">
    <property type="term" value="C:ribonucleoprotein complex"/>
    <property type="evidence" value="ECO:0007669"/>
    <property type="project" value="UniProtKB-KW"/>
</dbReference>
<dbReference type="AlphaFoldDB" id="A0A0H4T372"/>
<dbReference type="InterPro" id="IPR014722">
    <property type="entry name" value="Rib_uL2_dom2"/>
</dbReference>
<dbReference type="PANTHER" id="PTHR12903">
    <property type="entry name" value="MITOCHONDRIAL RIBOSOMAL PROTEIN L24"/>
    <property type="match status" value="1"/>
</dbReference>
<evidence type="ECO:0000256" key="3">
    <source>
        <dbReference type="ARBA" id="ARBA00023274"/>
    </source>
</evidence>
<dbReference type="GO" id="GO:0019843">
    <property type="term" value="F:rRNA binding"/>
    <property type="evidence" value="ECO:0007669"/>
    <property type="project" value="UniProtKB-UniRule"/>
</dbReference>
<dbReference type="EMBL" id="KT006993">
    <property type="protein sequence ID" value="AKQ02111.1"/>
    <property type="molecule type" value="Genomic_DNA"/>
</dbReference>
<dbReference type="InterPro" id="IPR005825">
    <property type="entry name" value="Ribosomal_uL24_CS"/>
</dbReference>
<dbReference type="InterPro" id="IPR008991">
    <property type="entry name" value="Translation_prot_SH3-like_sf"/>
</dbReference>
<dbReference type="InterPro" id="IPR057264">
    <property type="entry name" value="Ribosomal_uL24_C"/>
</dbReference>
<comment type="function">
    <text evidence="5">One of the proteins that surrounds the polypeptide exit tunnel on the outside of the subunit.</text>
</comment>
<comment type="subunit">
    <text evidence="5">Part of the 50S ribosomal subunit.</text>
</comment>
<name>A0A0H4T372_9CHLR</name>
<dbReference type="GO" id="GO:0006412">
    <property type="term" value="P:translation"/>
    <property type="evidence" value="ECO:0007669"/>
    <property type="project" value="UniProtKB-UniRule"/>
</dbReference>
<dbReference type="Gene3D" id="2.30.30.30">
    <property type="match status" value="1"/>
</dbReference>
<dbReference type="InterPro" id="IPR005824">
    <property type="entry name" value="KOW"/>
</dbReference>
<proteinExistence type="inferred from homology"/>
<dbReference type="GO" id="GO:0005840">
    <property type="term" value="C:ribosome"/>
    <property type="evidence" value="ECO:0007669"/>
    <property type="project" value="UniProtKB-KW"/>
</dbReference>
<evidence type="ECO:0000256" key="5">
    <source>
        <dbReference type="HAMAP-Rule" id="MF_01326"/>
    </source>
</evidence>
<comment type="similarity">
    <text evidence="1 5 6">Belongs to the universal ribosomal protein uL24 family.</text>
</comment>
<dbReference type="InterPro" id="IPR003256">
    <property type="entry name" value="Ribosomal_uL24"/>
</dbReference>
<comment type="function">
    <text evidence="5">One of two assembly initiator proteins, it binds directly to the 5'-end of the 23S rRNA, where it nucleates assembly of the 50S subunit.</text>
</comment>
<dbReference type="InterPro" id="IPR041988">
    <property type="entry name" value="Ribosomal_uL24_KOW"/>
</dbReference>
<keyword evidence="5" id="KW-0694">RNA-binding</keyword>
<organism evidence="8">
    <name type="scientific">uncultured Chloroflexi bacterium Rifle_16ft_4_minimus_34323</name>
    <dbReference type="NCBI Taxonomy" id="1665070"/>
    <lineage>
        <taxon>Bacteria</taxon>
        <taxon>Bacillati</taxon>
        <taxon>Chloroflexota</taxon>
        <taxon>environmental samples</taxon>
    </lineage>
</organism>
<dbReference type="SUPFAM" id="SSF50104">
    <property type="entry name" value="Translation proteins SH3-like domain"/>
    <property type="match status" value="1"/>
</dbReference>
<sequence>MARVYEHGHPTRVPEIRKGDLVVVIAGKDAGKRGKVERVIRRTAGAGALRVPFRRGTNTSGTAVVVGGLNIAKRHTKPRQSAGRTDRVPKVQQGGILEIAMPLDVSKVMLVCPSCDRPTRISHATLDDGHRIRVCSHCGKALEVTT</sequence>
<dbReference type="HAMAP" id="MF_01326_B">
    <property type="entry name" value="Ribosomal_uL24_B"/>
    <property type="match status" value="1"/>
</dbReference>
<dbReference type="GO" id="GO:0003735">
    <property type="term" value="F:structural constituent of ribosome"/>
    <property type="evidence" value="ECO:0007669"/>
    <property type="project" value="InterPro"/>
</dbReference>
<evidence type="ECO:0000256" key="4">
    <source>
        <dbReference type="ARBA" id="ARBA00035206"/>
    </source>
</evidence>
<reference evidence="8" key="1">
    <citation type="journal article" date="2015" name="ISME J.">
        <title>Aquifer environment selects for microbial species cohorts in sediment and groundwater.</title>
        <authorList>
            <person name="Hug L.A."/>
            <person name="Thomas B.C."/>
            <person name="Brown C.T."/>
            <person name="Frischkorn K.R."/>
            <person name="Williams K.H."/>
            <person name="Tringe S.G."/>
            <person name="Banfield J.F."/>
        </authorList>
    </citation>
    <scope>NUCLEOTIDE SEQUENCE</scope>
</reference>
<evidence type="ECO:0000256" key="2">
    <source>
        <dbReference type="ARBA" id="ARBA00022980"/>
    </source>
</evidence>
<dbReference type="CDD" id="cd06089">
    <property type="entry name" value="KOW_RPL26"/>
    <property type="match status" value="1"/>
</dbReference>
<evidence type="ECO:0000256" key="6">
    <source>
        <dbReference type="RuleBase" id="RU003477"/>
    </source>
</evidence>
<dbReference type="NCBIfam" id="TIGR01079">
    <property type="entry name" value="rplX_bact"/>
    <property type="match status" value="1"/>
</dbReference>
<protein>
    <recommendedName>
        <fullName evidence="4 5">Large ribosomal subunit protein uL24</fullName>
    </recommendedName>
</protein>
<evidence type="ECO:0000313" key="8">
    <source>
        <dbReference type="EMBL" id="AKQ02111.1"/>
    </source>
</evidence>
<keyword evidence="3 5" id="KW-0687">Ribonucleoprotein</keyword>
<gene>
    <name evidence="5 8" type="primary">rplX</name>
</gene>
<evidence type="ECO:0000259" key="7">
    <source>
        <dbReference type="SMART" id="SM00739"/>
    </source>
</evidence>